<protein>
    <submittedName>
        <fullName evidence="7">Transposase and inactivated derivatives</fullName>
    </submittedName>
</protein>
<sequence length="430" mass="48686">MKRTNVVRLIPDKNTRPVLKILGDRCAALWNAAQHRMRQAFFQGLPVPSYAKLCEEFQGHDAYKALPSDMAQEILKKARQSWNAFFACLRLYRNGKLENRPRIPGYWKDRKSGQRFFKVIPVKSPRSYSLAARSLSVTLPADLRGNGRLVIPARGVLKFSGKPRTLEIKYDPVKRRWYAFQVVEMPEPDCKPKPAKAAGVDLGARTLAALAVEGIDNQVLFSGREVWKDFLYWSKRISAEQSRLNKAGRKTSRSLKLLYRTRSKRLKHAFEALAKEIARRLKVNKVTVLYLEDLTGIRADMDFGPGNLLVHNFWAFRMLRKAIEAACLKIGVLVIPVNPRGTSSYCAVCGTRLDRFMRNKAYCPRCGLVWHADANAALNILLKGSSKGHGVKAAPQRPQVLRRNHHRWESRLESAVGTPFRAANSVPQAA</sequence>
<dbReference type="InterPro" id="IPR001959">
    <property type="entry name" value="Transposase"/>
</dbReference>
<evidence type="ECO:0000259" key="6">
    <source>
        <dbReference type="Pfam" id="PF07282"/>
    </source>
</evidence>
<evidence type="ECO:0000256" key="4">
    <source>
        <dbReference type="ARBA" id="ARBA00023172"/>
    </source>
</evidence>
<reference evidence="7" key="1">
    <citation type="journal article" date="2014" name="Gene">
        <title>Genome-guided analysis of transformation efficiency and carbon dioxide assimilation by Moorella thermoacetica Y72.</title>
        <authorList>
            <person name="Tsukahara K."/>
            <person name="Kita A."/>
            <person name="Nakashimada Y."/>
            <person name="Hoshino T."/>
            <person name="Murakami K."/>
        </authorList>
    </citation>
    <scope>NUCLEOTIDE SEQUENCE [LARGE SCALE GENOMIC DNA]</scope>
    <source>
        <strain evidence="7">Y72</strain>
    </source>
</reference>
<dbReference type="SUPFAM" id="SSF57889">
    <property type="entry name" value="Cysteine-rich domain"/>
    <property type="match status" value="1"/>
</dbReference>
<dbReference type="RefSeq" id="WP_025773711.1">
    <property type="nucleotide sequence ID" value="NZ_DF238840.1"/>
</dbReference>
<accession>A0A0S6UAF0</accession>
<dbReference type="GO" id="GO:0032196">
    <property type="term" value="P:transposition"/>
    <property type="evidence" value="ECO:0007669"/>
    <property type="project" value="UniProtKB-KW"/>
</dbReference>
<evidence type="ECO:0000259" key="5">
    <source>
        <dbReference type="Pfam" id="PF01385"/>
    </source>
</evidence>
<dbReference type="Pfam" id="PF01385">
    <property type="entry name" value="OrfB_IS605"/>
    <property type="match status" value="1"/>
</dbReference>
<proteinExistence type="inferred from homology"/>
<feature type="domain" description="Cas12f1-like TNB" evidence="6">
    <location>
        <begin position="316"/>
        <end position="380"/>
    </location>
</feature>
<dbReference type="NCBIfam" id="NF040570">
    <property type="entry name" value="guided_TnpB"/>
    <property type="match status" value="1"/>
</dbReference>
<dbReference type="GO" id="GO:0006310">
    <property type="term" value="P:DNA recombination"/>
    <property type="evidence" value="ECO:0007669"/>
    <property type="project" value="UniProtKB-KW"/>
</dbReference>
<keyword evidence="3" id="KW-0238">DNA-binding</keyword>
<dbReference type="InterPro" id="IPR010095">
    <property type="entry name" value="Cas12f1-like_TNB"/>
</dbReference>
<keyword evidence="2" id="KW-0815">Transposition</keyword>
<gene>
    <name evidence="7" type="ORF">MTY_1283</name>
</gene>
<name>A0A0S6UAF0_NEOTH</name>
<feature type="domain" description="Probable transposase IS891/IS1136/IS1341" evidence="5">
    <location>
        <begin position="181"/>
        <end position="297"/>
    </location>
</feature>
<dbReference type="AlphaFoldDB" id="A0A0S6UAF0"/>
<evidence type="ECO:0000256" key="3">
    <source>
        <dbReference type="ARBA" id="ARBA00023125"/>
    </source>
</evidence>
<dbReference type="GO" id="GO:0003677">
    <property type="term" value="F:DNA binding"/>
    <property type="evidence" value="ECO:0007669"/>
    <property type="project" value="UniProtKB-KW"/>
</dbReference>
<dbReference type="EMBL" id="DF238840">
    <property type="protein sequence ID" value="GAF25946.1"/>
    <property type="molecule type" value="Genomic_DNA"/>
</dbReference>
<evidence type="ECO:0000256" key="1">
    <source>
        <dbReference type="ARBA" id="ARBA00008761"/>
    </source>
</evidence>
<keyword evidence="4" id="KW-0233">DNA recombination</keyword>
<organism evidence="7">
    <name type="scientific">Moorella thermoacetica Y72</name>
    <dbReference type="NCBI Taxonomy" id="1325331"/>
    <lineage>
        <taxon>Bacteria</taxon>
        <taxon>Bacillati</taxon>
        <taxon>Bacillota</taxon>
        <taxon>Clostridia</taxon>
        <taxon>Neomoorellales</taxon>
        <taxon>Neomoorellaceae</taxon>
        <taxon>Neomoorella</taxon>
    </lineage>
</organism>
<dbReference type="Pfam" id="PF07282">
    <property type="entry name" value="Cas12f1-like_TNB"/>
    <property type="match status" value="1"/>
</dbReference>
<dbReference type="Proteomes" id="UP000063718">
    <property type="component" value="Unassembled WGS sequence"/>
</dbReference>
<evidence type="ECO:0000313" key="7">
    <source>
        <dbReference type="EMBL" id="GAF25946.1"/>
    </source>
</evidence>
<comment type="similarity">
    <text evidence="1">In the C-terminal section; belongs to the transposase 35 family.</text>
</comment>
<evidence type="ECO:0000256" key="2">
    <source>
        <dbReference type="ARBA" id="ARBA00022578"/>
    </source>
</evidence>
<dbReference type="InterPro" id="IPR046349">
    <property type="entry name" value="C1-like_sf"/>
</dbReference>